<proteinExistence type="predicted"/>
<dbReference type="AlphaFoldDB" id="A0A3Q7F911"/>
<evidence type="ECO:0000313" key="2">
    <source>
        <dbReference type="Proteomes" id="UP000004994"/>
    </source>
</evidence>
<dbReference type="InParanoid" id="A0A3Q7F911"/>
<organism evidence="1">
    <name type="scientific">Solanum lycopersicum</name>
    <name type="common">Tomato</name>
    <name type="synonym">Lycopersicon esculentum</name>
    <dbReference type="NCBI Taxonomy" id="4081"/>
    <lineage>
        <taxon>Eukaryota</taxon>
        <taxon>Viridiplantae</taxon>
        <taxon>Streptophyta</taxon>
        <taxon>Embryophyta</taxon>
        <taxon>Tracheophyta</taxon>
        <taxon>Spermatophyta</taxon>
        <taxon>Magnoliopsida</taxon>
        <taxon>eudicotyledons</taxon>
        <taxon>Gunneridae</taxon>
        <taxon>Pentapetalae</taxon>
        <taxon>asterids</taxon>
        <taxon>lamiids</taxon>
        <taxon>Solanales</taxon>
        <taxon>Solanaceae</taxon>
        <taxon>Solanoideae</taxon>
        <taxon>Solaneae</taxon>
        <taxon>Solanum</taxon>
        <taxon>Solanum subgen. Lycopersicon</taxon>
    </lineage>
</organism>
<accession>A0A3Q7F911</accession>
<dbReference type="Proteomes" id="UP000004994">
    <property type="component" value="Chromosome 2"/>
</dbReference>
<dbReference type="EnsemblPlants" id="Solyc02g084075.1.1">
    <property type="protein sequence ID" value="Solyc02g084075.1.1"/>
    <property type="gene ID" value="Solyc02g084075.1"/>
</dbReference>
<name>A0A3Q7F911_SOLLC</name>
<dbReference type="Gramene" id="Solyc02g084075.1.1">
    <property type="protein sequence ID" value="Solyc02g084075.1.1"/>
    <property type="gene ID" value="Solyc02g084075.1"/>
</dbReference>
<sequence length="79" mass="8560">MAKRTNTQTGSFQDVATPNSLFGLGIEKISVPSTVSQKFDLNDNWRVVGGDESKEGGVKEHRGKKVLETSLVALIIIKS</sequence>
<evidence type="ECO:0000313" key="1">
    <source>
        <dbReference type="EnsemblPlants" id="Solyc02g084075.1.1"/>
    </source>
</evidence>
<reference evidence="1" key="1">
    <citation type="journal article" date="2012" name="Nature">
        <title>The tomato genome sequence provides insights into fleshy fruit evolution.</title>
        <authorList>
            <consortium name="Tomato Genome Consortium"/>
        </authorList>
    </citation>
    <scope>NUCLEOTIDE SEQUENCE [LARGE SCALE GENOMIC DNA]</scope>
    <source>
        <strain evidence="1">cv. Heinz 1706</strain>
    </source>
</reference>
<reference evidence="1" key="2">
    <citation type="submission" date="2019-01" db="UniProtKB">
        <authorList>
            <consortium name="EnsemblPlants"/>
        </authorList>
    </citation>
    <scope>IDENTIFICATION</scope>
    <source>
        <strain evidence="1">cv. Heinz 1706</strain>
    </source>
</reference>
<protein>
    <submittedName>
        <fullName evidence="1">Uncharacterized protein</fullName>
    </submittedName>
</protein>
<keyword evidence="2" id="KW-1185">Reference proteome</keyword>